<dbReference type="GO" id="GO:0031491">
    <property type="term" value="F:nucleosome binding"/>
    <property type="evidence" value="ECO:0007669"/>
    <property type="project" value="TreeGrafter"/>
</dbReference>
<comment type="similarity">
    <text evidence="2">Belongs to the HIBADH-related family. NP60 subfamily.</text>
</comment>
<evidence type="ECO:0000256" key="4">
    <source>
        <dbReference type="ARBA" id="ARBA00030287"/>
    </source>
</evidence>
<comment type="caution">
    <text evidence="11">The sequence shown here is derived from an EMBL/GenBank/DDBJ whole genome shotgun (WGS) entry which is preliminary data.</text>
</comment>
<dbReference type="Pfam" id="PF14833">
    <property type="entry name" value="NAD_binding_11"/>
    <property type="match status" value="1"/>
</dbReference>
<dbReference type="Pfam" id="PF00855">
    <property type="entry name" value="PWWP"/>
    <property type="match status" value="1"/>
</dbReference>
<name>A0AAD4K7K9_9MUSC</name>
<dbReference type="GO" id="GO:0051287">
    <property type="term" value="F:NAD binding"/>
    <property type="evidence" value="ECO:0007669"/>
    <property type="project" value="InterPro"/>
</dbReference>
<dbReference type="Gene3D" id="3.40.50.720">
    <property type="entry name" value="NAD(P)-binding Rossmann-like Domain"/>
    <property type="match status" value="1"/>
</dbReference>
<evidence type="ECO:0000256" key="1">
    <source>
        <dbReference type="ARBA" id="ARBA00004286"/>
    </source>
</evidence>
<dbReference type="InterPro" id="IPR013328">
    <property type="entry name" value="6PGD_dom2"/>
</dbReference>
<dbReference type="PANTHER" id="PTHR43580">
    <property type="entry name" value="OXIDOREDUCTASE GLYR1-RELATED"/>
    <property type="match status" value="1"/>
</dbReference>
<dbReference type="SUPFAM" id="SSF51735">
    <property type="entry name" value="NAD(P)-binding Rossmann-fold domains"/>
    <property type="match status" value="1"/>
</dbReference>
<dbReference type="Gene3D" id="2.30.30.140">
    <property type="match status" value="1"/>
</dbReference>
<dbReference type="Proteomes" id="UP001200034">
    <property type="component" value="Unassembled WGS sequence"/>
</dbReference>
<dbReference type="Pfam" id="PF03446">
    <property type="entry name" value="NAD_binding_2"/>
    <property type="match status" value="1"/>
</dbReference>
<dbReference type="InterPro" id="IPR035501">
    <property type="entry name" value="GLYR1_PWWP"/>
</dbReference>
<evidence type="ECO:0000256" key="6">
    <source>
        <dbReference type="ARBA" id="ARBA00064382"/>
    </source>
</evidence>
<evidence type="ECO:0000256" key="5">
    <source>
        <dbReference type="ARBA" id="ARBA00034140"/>
    </source>
</evidence>
<dbReference type="SMART" id="SM00293">
    <property type="entry name" value="PWWP"/>
    <property type="match status" value="1"/>
</dbReference>
<dbReference type="EMBL" id="JAJJHW010001127">
    <property type="protein sequence ID" value="KAH8378340.1"/>
    <property type="molecule type" value="Genomic_DNA"/>
</dbReference>
<proteinExistence type="inferred from homology"/>
<evidence type="ECO:0000256" key="8">
    <source>
        <dbReference type="ARBA" id="ARBA00082969"/>
    </source>
</evidence>
<dbReference type="GO" id="GO:0140673">
    <property type="term" value="P:transcription elongation-coupled chromatin remodeling"/>
    <property type="evidence" value="ECO:0007669"/>
    <property type="project" value="TreeGrafter"/>
</dbReference>
<dbReference type="InterPro" id="IPR029154">
    <property type="entry name" value="HIBADH-like_NADP-bd"/>
</dbReference>
<feature type="compositionally biased region" description="Polar residues" evidence="9">
    <location>
        <begin position="184"/>
        <end position="194"/>
    </location>
</feature>
<dbReference type="Gene3D" id="1.10.1040.10">
    <property type="entry name" value="N-(1-d-carboxylethyl)-l-norvaline Dehydrogenase, domain 2"/>
    <property type="match status" value="1"/>
</dbReference>
<keyword evidence="3" id="KW-0158">Chromosome</keyword>
<dbReference type="PROSITE" id="PS50812">
    <property type="entry name" value="PWWP"/>
    <property type="match status" value="1"/>
</dbReference>
<reference evidence="11" key="1">
    <citation type="journal article" date="2021" name="Mol. Ecol. Resour.">
        <title>Phylogenomic analyses of the genus Drosophila reveals genomic signals of climate adaptation.</title>
        <authorList>
            <person name="Li F."/>
            <person name="Rane R.V."/>
            <person name="Luria V."/>
            <person name="Xiong Z."/>
            <person name="Chen J."/>
            <person name="Li Z."/>
            <person name="Catullo R.A."/>
            <person name="Griffin P.C."/>
            <person name="Schiffer M."/>
            <person name="Pearce S."/>
            <person name="Lee S.F."/>
            <person name="McElroy K."/>
            <person name="Stocker A."/>
            <person name="Shirriffs J."/>
            <person name="Cockerell F."/>
            <person name="Coppin C."/>
            <person name="Sgro C.M."/>
            <person name="Karger A."/>
            <person name="Cain J.W."/>
            <person name="Weber J.A."/>
            <person name="Santpere G."/>
            <person name="Kirschner M.W."/>
            <person name="Hoffmann A.A."/>
            <person name="Oakeshott J.G."/>
            <person name="Zhang G."/>
        </authorList>
    </citation>
    <scope>NUCLEOTIDE SEQUENCE</scope>
    <source>
        <strain evidence="11">BGI-SZ-2011g</strain>
    </source>
</reference>
<dbReference type="FunFam" id="1.10.1040.10:FF:000039">
    <property type="entry name" value="Blast:Putative oxidoreductase GLYR1 homolog"/>
    <property type="match status" value="1"/>
</dbReference>
<dbReference type="InterPro" id="IPR008927">
    <property type="entry name" value="6-PGluconate_DH-like_C_sf"/>
</dbReference>
<protein>
    <recommendedName>
        <fullName evidence="5">Cytokine-like nuclear factor N-PAC</fullName>
    </recommendedName>
    <alternativeName>
        <fullName evidence="4">Glyoxylate reductase 1 homolog</fullName>
    </alternativeName>
    <alternativeName>
        <fullName evidence="8">Nuclear protein NP60 homolog</fullName>
    </alternativeName>
    <alternativeName>
        <fullName evidence="7">Putative oxidoreductase GLYR1 homolog</fullName>
    </alternativeName>
</protein>
<keyword evidence="12" id="KW-1185">Reference proteome</keyword>
<dbReference type="InterPro" id="IPR006115">
    <property type="entry name" value="6PGDH_NADP-bd"/>
</dbReference>
<feature type="compositionally biased region" description="Low complexity" evidence="9">
    <location>
        <begin position="202"/>
        <end position="226"/>
    </location>
</feature>
<dbReference type="SUPFAM" id="SSF48179">
    <property type="entry name" value="6-phosphogluconate dehydrogenase C-terminal domain-like"/>
    <property type="match status" value="1"/>
</dbReference>
<evidence type="ECO:0000313" key="11">
    <source>
        <dbReference type="EMBL" id="KAH8378340.1"/>
    </source>
</evidence>
<comment type="subcellular location">
    <subcellularLocation>
        <location evidence="1">Chromosome</location>
    </subcellularLocation>
</comment>
<accession>A0AAD4K7K9</accession>
<dbReference type="GO" id="GO:0003677">
    <property type="term" value="F:DNA binding"/>
    <property type="evidence" value="ECO:0007669"/>
    <property type="project" value="TreeGrafter"/>
</dbReference>
<dbReference type="InterPro" id="IPR051265">
    <property type="entry name" value="HIBADH-related_NP60_sf"/>
</dbReference>
<evidence type="ECO:0000256" key="3">
    <source>
        <dbReference type="ARBA" id="ARBA00022454"/>
    </source>
</evidence>
<comment type="subunit">
    <text evidence="6">Binds to mononucleosomes. Interacts with male-specific lethal (MSL) histone acetyltransferase complex at least composed of mof, msl-1, msl-2 and msl-3.</text>
</comment>
<dbReference type="GO" id="GO:0000785">
    <property type="term" value="C:chromatin"/>
    <property type="evidence" value="ECO:0007669"/>
    <property type="project" value="TreeGrafter"/>
</dbReference>
<evidence type="ECO:0000256" key="9">
    <source>
        <dbReference type="SAM" id="MobiDB-lite"/>
    </source>
</evidence>
<feature type="domain" description="PWWP" evidence="10">
    <location>
        <begin position="21"/>
        <end position="80"/>
    </location>
</feature>
<evidence type="ECO:0000256" key="2">
    <source>
        <dbReference type="ARBA" id="ARBA00007598"/>
    </source>
</evidence>
<evidence type="ECO:0000256" key="7">
    <source>
        <dbReference type="ARBA" id="ARBA00078412"/>
    </source>
</evidence>
<feature type="region of interest" description="Disordered" evidence="9">
    <location>
        <begin position="134"/>
        <end position="273"/>
    </location>
</feature>
<dbReference type="InterPro" id="IPR000313">
    <property type="entry name" value="PWWP_dom"/>
</dbReference>
<dbReference type="InterPro" id="IPR036291">
    <property type="entry name" value="NAD(P)-bd_dom_sf"/>
</dbReference>
<evidence type="ECO:0000313" key="12">
    <source>
        <dbReference type="Proteomes" id="UP001200034"/>
    </source>
</evidence>
<dbReference type="PANTHER" id="PTHR43580:SF2">
    <property type="entry name" value="CYTOKINE-LIKE NUCLEAR FACTOR N-PAC"/>
    <property type="match status" value="1"/>
</dbReference>
<gene>
    <name evidence="11" type="ORF">KR093_010777</name>
</gene>
<dbReference type="FunFam" id="3.40.50.720:FF:000058">
    <property type="entry name" value="Putative oxidoreductase GLYR1 homolog"/>
    <property type="match status" value="1"/>
</dbReference>
<sequence length="618" mass="66843">MSKNKKLSLSGDSTEKFIYKPKDLIWAKMKGFTPWPGMIVEPPLDLLSQQRRANTKCVFFFGSRNFAWIEEHNIKPFEGPWKDELSKVSKPAAFRHAMSDIVKYVDDPAEIDAQIDESCGMGNHATEADFDKIRDGLDSDENPDAAAADANNGVVPHVVGSPDESEVPPLAGENNANADAASSPVVSTTPTAKSQVKRTPKAKSSAAIAVSSKQASKAASAKSAAAQKRRISSHQTPTGILGASSGKRGRRAASGDADQYESPAGDYDGASSSSARARIETEAFLGTLTKRAPNAIALLDRPVVTRPETKTIDMNSRSNTLADRDIVPSDQTFGFLGLGMMGSTIVKDLIYTGHKVVVWNRTIDKCQPFVEAGAEVKDTPMDVVEAADIIFCCVSDPKGAKDLVFGNCGVLQLKDLRNKAYVEMSTIDPDTSLDIGEGIKQCNGRYLEAQIHGSRQEAADGMLIILAGGDRSVFEECHSCFKTIAKNTFFLGTDVGNACKVNLILQTILGVSLVGLAEALALADRFSISLNDIIDIFDLTSMKSPLLLAKGKEMAKGDFNPQQPLSHMQRDLRLVLNMAENLDQSMPVTSITNEVFKHTKRLGYSEHDSSAVFVRSRF</sequence>
<dbReference type="GO" id="GO:0050661">
    <property type="term" value="F:NADP binding"/>
    <property type="evidence" value="ECO:0007669"/>
    <property type="project" value="InterPro"/>
</dbReference>
<dbReference type="AlphaFoldDB" id="A0AAD4K7K9"/>
<organism evidence="11 12">
    <name type="scientific">Drosophila rubida</name>
    <dbReference type="NCBI Taxonomy" id="30044"/>
    <lineage>
        <taxon>Eukaryota</taxon>
        <taxon>Metazoa</taxon>
        <taxon>Ecdysozoa</taxon>
        <taxon>Arthropoda</taxon>
        <taxon>Hexapoda</taxon>
        <taxon>Insecta</taxon>
        <taxon>Pterygota</taxon>
        <taxon>Neoptera</taxon>
        <taxon>Endopterygota</taxon>
        <taxon>Diptera</taxon>
        <taxon>Brachycera</taxon>
        <taxon>Muscomorpha</taxon>
        <taxon>Ephydroidea</taxon>
        <taxon>Drosophilidae</taxon>
        <taxon>Drosophila</taxon>
    </lineage>
</organism>
<dbReference type="SUPFAM" id="SSF63748">
    <property type="entry name" value="Tudor/PWWP/MBT"/>
    <property type="match status" value="1"/>
</dbReference>
<evidence type="ECO:0000259" key="10">
    <source>
        <dbReference type="PROSITE" id="PS50812"/>
    </source>
</evidence>
<dbReference type="CDD" id="cd05836">
    <property type="entry name" value="PWWP_GLYR1"/>
    <property type="match status" value="1"/>
</dbReference>